<protein>
    <submittedName>
        <fullName evidence="2">Polysaccharide deacetylase</fullName>
    </submittedName>
</protein>
<name>A0A3B0RAV3_9ZZZZ</name>
<evidence type="ECO:0000256" key="1">
    <source>
        <dbReference type="SAM" id="Coils"/>
    </source>
</evidence>
<dbReference type="InterPro" id="IPR011330">
    <property type="entry name" value="Glyco_hydro/deAcase_b/a-brl"/>
</dbReference>
<sequence>MTGHFVISLDYELHWGVFDHRSVDDYKENLANVSRVIDRLIDLSDTYHIKLTFATVGFLFTKDKAELIAYSPRNKPQYTNNKLNPYLYFDKIGNDEIDDPFHYACPMIEKINANKNHEIGTHTFSHYYCDEDGQNIKQFEEDLLAAKHIAKNKRINLESIVFPRNMIANKTYLDVSYKHGIKSYRGTEKAYMYNIHPSNTKYNWLLFRLLRILDCYINITGNNTYSLEELYEEGKIINLPSSRLLRPYYSFIKFLEPLKIQRIKKGMRRAARKNELFHLWWHPHNFGKNIDKNFKNLEKIFQEYERLNRKRKFTSETMTSLTRKIINNN</sequence>
<dbReference type="GO" id="GO:0005975">
    <property type="term" value="P:carbohydrate metabolic process"/>
    <property type="evidence" value="ECO:0007669"/>
    <property type="project" value="InterPro"/>
</dbReference>
<reference evidence="2" key="1">
    <citation type="submission" date="2018-06" db="EMBL/GenBank/DDBJ databases">
        <authorList>
            <person name="Zhirakovskaya E."/>
        </authorList>
    </citation>
    <scope>NUCLEOTIDE SEQUENCE</scope>
</reference>
<evidence type="ECO:0000313" key="2">
    <source>
        <dbReference type="EMBL" id="VAV86116.1"/>
    </source>
</evidence>
<proteinExistence type="predicted"/>
<dbReference type="AlphaFoldDB" id="A0A3B0RAV3"/>
<accession>A0A3B0RAV3</accession>
<dbReference type="Gene3D" id="3.20.20.370">
    <property type="entry name" value="Glycoside hydrolase/deacetylase"/>
    <property type="match status" value="1"/>
</dbReference>
<organism evidence="2">
    <name type="scientific">hydrothermal vent metagenome</name>
    <dbReference type="NCBI Taxonomy" id="652676"/>
    <lineage>
        <taxon>unclassified sequences</taxon>
        <taxon>metagenomes</taxon>
        <taxon>ecological metagenomes</taxon>
    </lineage>
</organism>
<dbReference type="EMBL" id="UOEB01000293">
    <property type="protein sequence ID" value="VAV86116.1"/>
    <property type="molecule type" value="Genomic_DNA"/>
</dbReference>
<feature type="coiled-coil region" evidence="1">
    <location>
        <begin position="290"/>
        <end position="324"/>
    </location>
</feature>
<dbReference type="SUPFAM" id="SSF88713">
    <property type="entry name" value="Glycoside hydrolase/deacetylase"/>
    <property type="match status" value="1"/>
</dbReference>
<dbReference type="CDD" id="cd10929">
    <property type="entry name" value="CE4_u5"/>
    <property type="match status" value="1"/>
</dbReference>
<gene>
    <name evidence="2" type="ORF">MNBD_BACTEROID02-732</name>
</gene>
<keyword evidence="1" id="KW-0175">Coiled coil</keyword>